<dbReference type="GO" id="GO:0004649">
    <property type="term" value="F:poly(ADP-ribose) glycohydrolase activity"/>
    <property type="evidence" value="ECO:0007669"/>
    <property type="project" value="InterPro"/>
</dbReference>
<keyword evidence="3" id="KW-1185">Reference proteome</keyword>
<dbReference type="GO" id="GO:0006282">
    <property type="term" value="P:regulation of DNA repair"/>
    <property type="evidence" value="ECO:0007669"/>
    <property type="project" value="InterPro"/>
</dbReference>
<evidence type="ECO:0000313" key="3">
    <source>
        <dbReference type="Proteomes" id="UP000027120"/>
    </source>
</evidence>
<accession>A0A067DLS4</accession>
<dbReference type="PANTHER" id="PTHR12837">
    <property type="entry name" value="POLY ADP-RIBOSE GLYCOHYDROLASE"/>
    <property type="match status" value="1"/>
</dbReference>
<evidence type="ECO:0000259" key="1">
    <source>
        <dbReference type="Pfam" id="PF20811"/>
    </source>
</evidence>
<dbReference type="Pfam" id="PF20811">
    <property type="entry name" value="PARG_cat_N"/>
    <property type="match status" value="1"/>
</dbReference>
<dbReference type="Proteomes" id="UP000027120">
    <property type="component" value="Unassembled WGS sequence"/>
</dbReference>
<protein>
    <recommendedName>
        <fullName evidence="1">PARG helical domain-containing protein</fullName>
    </recommendedName>
</protein>
<organism evidence="2 3">
    <name type="scientific">Citrus sinensis</name>
    <name type="common">Sweet orange</name>
    <name type="synonym">Citrus aurantium var. sinensis</name>
    <dbReference type="NCBI Taxonomy" id="2711"/>
    <lineage>
        <taxon>Eukaryota</taxon>
        <taxon>Viridiplantae</taxon>
        <taxon>Streptophyta</taxon>
        <taxon>Embryophyta</taxon>
        <taxon>Tracheophyta</taxon>
        <taxon>Spermatophyta</taxon>
        <taxon>Magnoliopsida</taxon>
        <taxon>eudicotyledons</taxon>
        <taxon>Gunneridae</taxon>
        <taxon>Pentapetalae</taxon>
        <taxon>rosids</taxon>
        <taxon>malvids</taxon>
        <taxon>Sapindales</taxon>
        <taxon>Rutaceae</taxon>
        <taxon>Aurantioideae</taxon>
        <taxon>Citrus</taxon>
    </lineage>
</organism>
<dbReference type="InterPro" id="IPR007724">
    <property type="entry name" value="Poly_GlycHdrlase"/>
</dbReference>
<sequence>MQLISRAEAAEWFGKVLPALANLLLQLPTLLESHYQNADYILGKYGFKTSLRLLGSQEAGMVFLSQELIGALLACAFFCLFPATDRGANHLPTINFDELFAHVTS</sequence>
<dbReference type="InterPro" id="IPR048362">
    <property type="entry name" value="PARG_helical"/>
</dbReference>
<feature type="domain" description="PARG helical" evidence="1">
    <location>
        <begin position="5"/>
        <end position="101"/>
    </location>
</feature>
<dbReference type="EMBL" id="KK786193">
    <property type="protein sequence ID" value="KDO39962.1"/>
    <property type="molecule type" value="Genomic_DNA"/>
</dbReference>
<name>A0A067DLS4_CITSI</name>
<dbReference type="SMR" id="A0A067DLS4"/>
<dbReference type="STRING" id="2711.A0A067DLS4"/>
<gene>
    <name evidence="2" type="ORF">CISIN_1g036884mg</name>
</gene>
<proteinExistence type="predicted"/>
<reference evidence="2 3" key="1">
    <citation type="submission" date="2014-04" db="EMBL/GenBank/DDBJ databases">
        <authorList>
            <consortium name="International Citrus Genome Consortium"/>
            <person name="Gmitter F."/>
            <person name="Chen C."/>
            <person name="Farmerie W."/>
            <person name="Harkins T."/>
            <person name="Desany B."/>
            <person name="Mohiuddin M."/>
            <person name="Kodira C."/>
            <person name="Borodovsky M."/>
            <person name="Lomsadze A."/>
            <person name="Burns P."/>
            <person name="Jenkins J."/>
            <person name="Prochnik S."/>
            <person name="Shu S."/>
            <person name="Chapman J."/>
            <person name="Pitluck S."/>
            <person name="Schmutz J."/>
            <person name="Rokhsar D."/>
        </authorList>
    </citation>
    <scope>NUCLEOTIDE SEQUENCE</scope>
</reference>
<evidence type="ECO:0000313" key="2">
    <source>
        <dbReference type="EMBL" id="KDO39962.1"/>
    </source>
</evidence>
<dbReference type="AlphaFoldDB" id="A0A067DLS4"/>
<dbReference type="GO" id="GO:0005975">
    <property type="term" value="P:carbohydrate metabolic process"/>
    <property type="evidence" value="ECO:0007669"/>
    <property type="project" value="InterPro"/>
</dbReference>
<dbReference type="PANTHER" id="PTHR12837:SF0">
    <property type="entry name" value="POLY(ADP-RIBOSE) GLYCOHYDROLASE"/>
    <property type="match status" value="1"/>
</dbReference>